<dbReference type="GO" id="GO:0005200">
    <property type="term" value="F:structural constituent of cytoskeleton"/>
    <property type="evidence" value="ECO:0007669"/>
    <property type="project" value="InterPro"/>
</dbReference>
<dbReference type="GO" id="GO:0005882">
    <property type="term" value="C:intermediate filament"/>
    <property type="evidence" value="ECO:0007669"/>
    <property type="project" value="UniProtKB-KW"/>
</dbReference>
<evidence type="ECO:0000313" key="4">
    <source>
        <dbReference type="Proteomes" id="UP000694403"/>
    </source>
</evidence>
<name>A0A8C3TGF0_CHESE</name>
<protein>
    <recommendedName>
        <fullName evidence="5">Keratin</fullName>
    </recommendedName>
</protein>
<dbReference type="PANTHER" id="PTHR31203">
    <property type="entry name" value="BETA-KERATIN-RELATED PROTEIN-RELATED"/>
    <property type="match status" value="1"/>
</dbReference>
<dbReference type="InterPro" id="IPR003461">
    <property type="entry name" value="Keratin"/>
</dbReference>
<evidence type="ECO:0000256" key="2">
    <source>
        <dbReference type="ARBA" id="ARBA00022744"/>
    </source>
</evidence>
<sequence>MSSCKDLCYRPSSCYPDICPDPCVVARNEPCITSCGGSTAVVYPPPVSVLFPGPTLSTYPQHTESVVGSSAPFGIGSSLGVGGPYGSRSLGKNTLCEMYHL</sequence>
<dbReference type="PANTHER" id="PTHR31203:SF1">
    <property type="entry name" value="BETA-KERATIN-RELATED PROTEIN-RELATED"/>
    <property type="match status" value="1"/>
</dbReference>
<comment type="similarity">
    <text evidence="1">Belongs to the avian keratin family.</text>
</comment>
<keyword evidence="4" id="KW-1185">Reference proteome</keyword>
<reference evidence="3" key="2">
    <citation type="submission" date="2025-09" db="UniProtKB">
        <authorList>
            <consortium name="Ensembl"/>
        </authorList>
    </citation>
    <scope>IDENTIFICATION</scope>
</reference>
<evidence type="ECO:0008006" key="5">
    <source>
        <dbReference type="Google" id="ProtNLM"/>
    </source>
</evidence>
<evidence type="ECO:0000313" key="3">
    <source>
        <dbReference type="Ensembl" id="ENSCSRP00000026803.1"/>
    </source>
</evidence>
<reference evidence="3" key="1">
    <citation type="submission" date="2025-08" db="UniProtKB">
        <authorList>
            <consortium name="Ensembl"/>
        </authorList>
    </citation>
    <scope>IDENTIFICATION</scope>
</reference>
<dbReference type="Pfam" id="PF02422">
    <property type="entry name" value="Keratin"/>
    <property type="match status" value="1"/>
</dbReference>
<proteinExistence type="inferred from homology"/>
<keyword evidence="2" id="KW-0416">Keratin</keyword>
<dbReference type="Ensembl" id="ENSCSRT00000027919.1">
    <property type="protein sequence ID" value="ENSCSRP00000026803.1"/>
    <property type="gene ID" value="ENSCSRG00000019908.1"/>
</dbReference>
<dbReference type="AlphaFoldDB" id="A0A8C3TGF0"/>
<evidence type="ECO:0000256" key="1">
    <source>
        <dbReference type="ARBA" id="ARBA00008702"/>
    </source>
</evidence>
<organism evidence="3 4">
    <name type="scientific">Chelydra serpentina</name>
    <name type="common">Snapping turtle</name>
    <name type="synonym">Testudo serpentina</name>
    <dbReference type="NCBI Taxonomy" id="8475"/>
    <lineage>
        <taxon>Eukaryota</taxon>
        <taxon>Metazoa</taxon>
        <taxon>Chordata</taxon>
        <taxon>Craniata</taxon>
        <taxon>Vertebrata</taxon>
        <taxon>Euteleostomi</taxon>
        <taxon>Archelosauria</taxon>
        <taxon>Testudinata</taxon>
        <taxon>Testudines</taxon>
        <taxon>Cryptodira</taxon>
        <taxon>Durocryptodira</taxon>
        <taxon>Americhelydia</taxon>
        <taxon>Chelydroidea</taxon>
        <taxon>Chelydridae</taxon>
        <taxon>Chelydra</taxon>
    </lineage>
</organism>
<accession>A0A8C3TGF0</accession>
<dbReference type="Proteomes" id="UP000694403">
    <property type="component" value="Unplaced"/>
</dbReference>